<dbReference type="AlphaFoldDB" id="A0A0F2MDD7"/>
<dbReference type="RefSeq" id="XP_016589770.1">
    <property type="nucleotide sequence ID" value="XM_016728933.1"/>
</dbReference>
<evidence type="ECO:0000313" key="2">
    <source>
        <dbReference type="EMBL" id="KJR87094.1"/>
    </source>
</evidence>
<accession>A0A0F2MDD7</accession>
<comment type="caution">
    <text evidence="2">The sequence shown here is derived from an EMBL/GenBank/DDBJ whole genome shotgun (WGS) entry which is preliminary data.</text>
</comment>
<feature type="compositionally biased region" description="Basic residues" evidence="1">
    <location>
        <begin position="54"/>
        <end position="72"/>
    </location>
</feature>
<proteinExistence type="predicted"/>
<dbReference type="VEuPathDB" id="FungiDB:SPSK_02036"/>
<dbReference type="GeneID" id="27664210"/>
<dbReference type="KEGG" id="ssck:SPSK_02036"/>
<feature type="region of interest" description="Disordered" evidence="1">
    <location>
        <begin position="48"/>
        <end position="81"/>
    </location>
</feature>
<evidence type="ECO:0000313" key="3">
    <source>
        <dbReference type="Proteomes" id="UP000033710"/>
    </source>
</evidence>
<sequence>MGATRVRPQRSKAAVREFDELRISTGVTEDQGPGEGWRKEMWEKKRFKKEEGGKKKKKGKLPAWRRRGRKPLLSRGHELLAGQREKRTCEWTGLRPDDQ</sequence>
<reference evidence="2 3" key="2">
    <citation type="journal article" date="2015" name="Eukaryot. Cell">
        <title>Asexual propagation of a virulent clone complex in a human and feline outbreak of sporotrichosis.</title>
        <authorList>
            <person name="Teixeira Mde M."/>
            <person name="Rodrigues A.M."/>
            <person name="Tsui C.K."/>
            <person name="de Almeida L.G."/>
            <person name="Van Diepeningen A.D."/>
            <person name="van den Ende B.G."/>
            <person name="Fernandes G.F."/>
            <person name="Kano R."/>
            <person name="Hamelin R.C."/>
            <person name="Lopes-Bezerra L.M."/>
            <person name="Vasconcelos A.T."/>
            <person name="de Hoog S."/>
            <person name="de Camargo Z.P."/>
            <person name="Felipe M.S."/>
        </authorList>
    </citation>
    <scope>NUCLEOTIDE SEQUENCE [LARGE SCALE GENOMIC DNA]</scope>
    <source>
        <strain evidence="2 3">1099-18</strain>
    </source>
</reference>
<evidence type="ECO:0000256" key="1">
    <source>
        <dbReference type="SAM" id="MobiDB-lite"/>
    </source>
</evidence>
<protein>
    <submittedName>
        <fullName evidence="2">Uncharacterized protein</fullName>
    </submittedName>
</protein>
<organism evidence="2 3">
    <name type="scientific">Sporothrix schenckii 1099-18</name>
    <dbReference type="NCBI Taxonomy" id="1397361"/>
    <lineage>
        <taxon>Eukaryota</taxon>
        <taxon>Fungi</taxon>
        <taxon>Dikarya</taxon>
        <taxon>Ascomycota</taxon>
        <taxon>Pezizomycotina</taxon>
        <taxon>Sordariomycetes</taxon>
        <taxon>Sordariomycetidae</taxon>
        <taxon>Ophiostomatales</taxon>
        <taxon>Ophiostomataceae</taxon>
        <taxon>Sporothrix</taxon>
    </lineage>
</organism>
<reference evidence="2 3" key="1">
    <citation type="journal article" date="2014" name="BMC Genomics">
        <title>Comparative genomics of the major fungal agents of human and animal Sporotrichosis: Sporothrix schenckii and Sporothrix brasiliensis.</title>
        <authorList>
            <person name="Teixeira M.M."/>
            <person name="de Almeida L.G."/>
            <person name="Kubitschek-Barreira P."/>
            <person name="Alves F.L."/>
            <person name="Kioshima E.S."/>
            <person name="Abadio A.K."/>
            <person name="Fernandes L."/>
            <person name="Derengowski L.S."/>
            <person name="Ferreira K.S."/>
            <person name="Souza R.C."/>
            <person name="Ruiz J.C."/>
            <person name="de Andrade N.C."/>
            <person name="Paes H.C."/>
            <person name="Nicola A.M."/>
            <person name="Albuquerque P."/>
            <person name="Gerber A.L."/>
            <person name="Martins V.P."/>
            <person name="Peconick L.D."/>
            <person name="Neto A.V."/>
            <person name="Chaucanez C.B."/>
            <person name="Silva P.A."/>
            <person name="Cunha O.L."/>
            <person name="de Oliveira F.F."/>
            <person name="dos Santos T.C."/>
            <person name="Barros A.L."/>
            <person name="Soares M.A."/>
            <person name="de Oliveira L.M."/>
            <person name="Marini M.M."/>
            <person name="Villalobos-Duno H."/>
            <person name="Cunha M.M."/>
            <person name="de Hoog S."/>
            <person name="da Silveira J.F."/>
            <person name="Henrissat B."/>
            <person name="Nino-Vega G.A."/>
            <person name="Cisalpino P.S."/>
            <person name="Mora-Montes H.M."/>
            <person name="Almeida S.R."/>
            <person name="Stajich J.E."/>
            <person name="Lopes-Bezerra L.M."/>
            <person name="Vasconcelos A.T."/>
            <person name="Felipe M.S."/>
        </authorList>
    </citation>
    <scope>NUCLEOTIDE SEQUENCE [LARGE SCALE GENOMIC DNA]</scope>
    <source>
        <strain evidence="2 3">1099-18</strain>
    </source>
</reference>
<gene>
    <name evidence="2" type="ORF">SPSK_02036</name>
</gene>
<dbReference type="EMBL" id="AXCR01000005">
    <property type="protein sequence ID" value="KJR87094.1"/>
    <property type="molecule type" value="Genomic_DNA"/>
</dbReference>
<name>A0A0F2MDD7_SPOSC</name>
<dbReference type="Proteomes" id="UP000033710">
    <property type="component" value="Unassembled WGS sequence"/>
</dbReference>